<dbReference type="InterPro" id="IPR024403">
    <property type="entry name" value="DHOase_cat"/>
</dbReference>
<evidence type="ECO:0000256" key="1">
    <source>
        <dbReference type="ARBA" id="ARBA00022975"/>
    </source>
</evidence>
<accession>A0ABV5ZIR0</accession>
<dbReference type="InterPro" id="IPR004722">
    <property type="entry name" value="DHOase"/>
</dbReference>
<reference evidence="3 4" key="1">
    <citation type="submission" date="2024-09" db="EMBL/GenBank/DDBJ databases">
        <authorList>
            <person name="Sun Q."/>
            <person name="Mori K."/>
        </authorList>
    </citation>
    <scope>NUCLEOTIDE SEQUENCE [LARGE SCALE GENOMIC DNA]</scope>
    <source>
        <strain evidence="3 4">ATCC 51285</strain>
    </source>
</reference>
<dbReference type="PANTHER" id="PTHR43668">
    <property type="entry name" value="ALLANTOINASE"/>
    <property type="match status" value="1"/>
</dbReference>
<organism evidence="3 4">
    <name type="scientific">Balneatrix alpica</name>
    <dbReference type="NCBI Taxonomy" id="75684"/>
    <lineage>
        <taxon>Bacteria</taxon>
        <taxon>Pseudomonadati</taxon>
        <taxon>Pseudomonadota</taxon>
        <taxon>Gammaproteobacteria</taxon>
        <taxon>Oceanospirillales</taxon>
        <taxon>Balneatrichaceae</taxon>
        <taxon>Balneatrix</taxon>
    </lineage>
</organism>
<keyword evidence="1" id="KW-0665">Pyrimidine biosynthesis</keyword>
<sequence>MSMNIVIRGGRVMDPASQLDSVTDLYISDGKIAALGEAPAGFVEELSLDASGLIVSPGFVDLCARVREPGNSAKGTIRSETQAAAAGGITSLCVPPDSNPINDSTAVTKLIMDKARQAGFAKILPIGALTKGLEGEQLANMQALAEAGCIALSNTRLPIRNSLTLMRCLEYAATFDLLVIFQSQDADLASAGVMHDGATATRLGLSGIPETAETIAVARDLLLVEQTGVRAHFGQLSTARAVQLIMDARAKGLRVTADVAVHHLLYTDTKLKGFDSLYHINPPLRSSIDRAGLREALLGGTLSAICSDHQPHDEAAKRAPLSATEPGISSLETLLPQALTLVEQGVLDMMQMIDKLASGPAKVLGIQAGRLALGDAADICVFDPKQEWLLSANQMHSTGKNTPLLKKTQTGKVRYTLVDGELVYQAH</sequence>
<evidence type="ECO:0000259" key="2">
    <source>
        <dbReference type="Pfam" id="PF12890"/>
    </source>
</evidence>
<dbReference type="InterPro" id="IPR011059">
    <property type="entry name" value="Metal-dep_hydrolase_composite"/>
</dbReference>
<gene>
    <name evidence="3" type="ORF">ACFFLH_16405</name>
</gene>
<name>A0ABV5ZIR0_9GAMM</name>
<dbReference type="PANTHER" id="PTHR43668:SF2">
    <property type="entry name" value="ALLANTOINASE"/>
    <property type="match status" value="1"/>
</dbReference>
<proteinExistence type="predicted"/>
<feature type="domain" description="Dihydroorotase catalytic" evidence="2">
    <location>
        <begin position="54"/>
        <end position="238"/>
    </location>
</feature>
<dbReference type="InterPro" id="IPR032466">
    <property type="entry name" value="Metal_Hydrolase"/>
</dbReference>
<dbReference type="GO" id="GO:0004151">
    <property type="term" value="F:dihydroorotase activity"/>
    <property type="evidence" value="ECO:0007669"/>
    <property type="project" value="UniProtKB-EC"/>
</dbReference>
<dbReference type="NCBIfam" id="NF005791">
    <property type="entry name" value="PRK07627.1"/>
    <property type="match status" value="1"/>
</dbReference>
<dbReference type="EC" id="3.5.2.3" evidence="3"/>
<protein>
    <submittedName>
        <fullName evidence="3">Dihydroorotase</fullName>
        <ecNumber evidence="3">3.5.2.3</ecNumber>
    </submittedName>
</protein>
<keyword evidence="3" id="KW-0378">Hydrolase</keyword>
<evidence type="ECO:0000313" key="4">
    <source>
        <dbReference type="Proteomes" id="UP001589628"/>
    </source>
</evidence>
<comment type="caution">
    <text evidence="3">The sequence shown here is derived from an EMBL/GenBank/DDBJ whole genome shotgun (WGS) entry which is preliminary data.</text>
</comment>
<dbReference type="Proteomes" id="UP001589628">
    <property type="component" value="Unassembled WGS sequence"/>
</dbReference>
<dbReference type="SUPFAM" id="SSF51338">
    <property type="entry name" value="Composite domain of metallo-dependent hydrolases"/>
    <property type="match status" value="1"/>
</dbReference>
<dbReference type="SUPFAM" id="SSF51556">
    <property type="entry name" value="Metallo-dependent hydrolases"/>
    <property type="match status" value="1"/>
</dbReference>
<dbReference type="InterPro" id="IPR050138">
    <property type="entry name" value="DHOase/Allantoinase_Hydrolase"/>
</dbReference>
<dbReference type="NCBIfam" id="TIGR00857">
    <property type="entry name" value="pyrC_multi"/>
    <property type="match status" value="1"/>
</dbReference>
<dbReference type="Gene3D" id="3.20.20.140">
    <property type="entry name" value="Metal-dependent hydrolases"/>
    <property type="match status" value="1"/>
</dbReference>
<dbReference type="Pfam" id="PF12890">
    <property type="entry name" value="DHOase"/>
    <property type="match status" value="1"/>
</dbReference>
<keyword evidence="4" id="KW-1185">Reference proteome</keyword>
<dbReference type="Gene3D" id="2.30.40.10">
    <property type="entry name" value="Urease, subunit C, domain 1"/>
    <property type="match status" value="1"/>
</dbReference>
<dbReference type="RefSeq" id="WP_342667458.1">
    <property type="nucleotide sequence ID" value="NZ_JBHLZN010000008.1"/>
</dbReference>
<dbReference type="EMBL" id="JBHLZN010000008">
    <property type="protein sequence ID" value="MFB9887999.1"/>
    <property type="molecule type" value="Genomic_DNA"/>
</dbReference>
<dbReference type="CDD" id="cd01317">
    <property type="entry name" value="DHOase_IIa"/>
    <property type="match status" value="1"/>
</dbReference>
<evidence type="ECO:0000313" key="3">
    <source>
        <dbReference type="EMBL" id="MFB9887999.1"/>
    </source>
</evidence>